<evidence type="ECO:0000313" key="3">
    <source>
        <dbReference type="Proteomes" id="UP000695007"/>
    </source>
</evidence>
<reference evidence="4" key="1">
    <citation type="submission" date="2025-08" db="UniProtKB">
        <authorList>
            <consortium name="RefSeq"/>
        </authorList>
    </citation>
    <scope>IDENTIFICATION</scope>
</reference>
<dbReference type="GO" id="GO:0005525">
    <property type="term" value="F:GTP binding"/>
    <property type="evidence" value="ECO:0007669"/>
    <property type="project" value="InterPro"/>
</dbReference>
<dbReference type="GeneID" id="105359865"/>
<keyword evidence="3" id="KW-1185">Reference proteome</keyword>
<dbReference type="GO" id="GO:0005759">
    <property type="term" value="C:mitochondrial matrix"/>
    <property type="evidence" value="ECO:0007669"/>
    <property type="project" value="TreeGrafter"/>
</dbReference>
<name>A0AAJ6YC07_9HYME</name>
<proteinExistence type="predicted"/>
<dbReference type="InterPro" id="IPR009019">
    <property type="entry name" value="KH_sf_prok-type"/>
</dbReference>
<evidence type="ECO:0000313" key="4">
    <source>
        <dbReference type="RefSeq" id="XP_011494896.1"/>
    </source>
</evidence>
<dbReference type="SUPFAM" id="SSF54814">
    <property type="entry name" value="Prokaryotic type KH domain (KH-domain type II)"/>
    <property type="match status" value="1"/>
</dbReference>
<gene>
    <name evidence="4" type="primary">LOC105359865</name>
</gene>
<dbReference type="Gene3D" id="3.30.300.20">
    <property type="match status" value="1"/>
</dbReference>
<dbReference type="InterPro" id="IPR004044">
    <property type="entry name" value="KH_dom_type_2"/>
</dbReference>
<dbReference type="GO" id="GO:0000028">
    <property type="term" value="P:ribosomal small subunit assembly"/>
    <property type="evidence" value="ECO:0007669"/>
    <property type="project" value="TreeGrafter"/>
</dbReference>
<keyword evidence="1" id="KW-0694">RNA-binding</keyword>
<evidence type="ECO:0000256" key="1">
    <source>
        <dbReference type="ARBA" id="ARBA00022884"/>
    </source>
</evidence>
<dbReference type="CDD" id="cd22534">
    <property type="entry name" value="KH-II_Era"/>
    <property type="match status" value="1"/>
</dbReference>
<dbReference type="PANTHER" id="PTHR42698:SF1">
    <property type="entry name" value="GTPASE ERA, MITOCHONDRIAL"/>
    <property type="match status" value="1"/>
</dbReference>
<organism evidence="3 4">
    <name type="scientific">Ceratosolen solmsi marchali</name>
    <dbReference type="NCBI Taxonomy" id="326594"/>
    <lineage>
        <taxon>Eukaryota</taxon>
        <taxon>Metazoa</taxon>
        <taxon>Ecdysozoa</taxon>
        <taxon>Arthropoda</taxon>
        <taxon>Hexapoda</taxon>
        <taxon>Insecta</taxon>
        <taxon>Pterygota</taxon>
        <taxon>Neoptera</taxon>
        <taxon>Endopterygota</taxon>
        <taxon>Hymenoptera</taxon>
        <taxon>Apocrita</taxon>
        <taxon>Proctotrupomorpha</taxon>
        <taxon>Chalcidoidea</taxon>
        <taxon>Agaonidae</taxon>
        <taxon>Agaoninae</taxon>
        <taxon>Ceratosolen</taxon>
    </lineage>
</organism>
<dbReference type="PANTHER" id="PTHR42698">
    <property type="entry name" value="GTPASE ERA"/>
    <property type="match status" value="1"/>
</dbReference>
<dbReference type="InterPro" id="IPR015946">
    <property type="entry name" value="KH_dom-like_a/b"/>
</dbReference>
<feature type="domain" description="KH type-2" evidence="2">
    <location>
        <begin position="92"/>
        <end position="126"/>
    </location>
</feature>
<dbReference type="GO" id="GO:0019843">
    <property type="term" value="F:rRNA binding"/>
    <property type="evidence" value="ECO:0007669"/>
    <property type="project" value="TreeGrafter"/>
</dbReference>
<dbReference type="InterPro" id="IPR005662">
    <property type="entry name" value="GTPase_Era-like"/>
</dbReference>
<dbReference type="KEGG" id="csol:105359865"/>
<dbReference type="Proteomes" id="UP000695007">
    <property type="component" value="Unplaced"/>
</dbReference>
<sequence>MISALKGDGVDDLRNYFLDSAKLKPWNYNKYTFTDQSFQIIIQQTVKANLLNNLPQEIPYLLNTFAEHIEKNNDGSLNIVVNVSCPSTRISRIVIGKQGERIKLIAQQAEQTMCKIFQTSVRLKIIVH</sequence>
<accession>A0AAJ6YC07</accession>
<protein>
    <submittedName>
        <fullName evidence="4">GTPase Era, mitochondrial-like</fullName>
    </submittedName>
</protein>
<dbReference type="GO" id="GO:0043024">
    <property type="term" value="F:ribosomal small subunit binding"/>
    <property type="evidence" value="ECO:0007669"/>
    <property type="project" value="TreeGrafter"/>
</dbReference>
<dbReference type="AlphaFoldDB" id="A0AAJ6YC07"/>
<feature type="non-terminal residue" evidence="4">
    <location>
        <position position="128"/>
    </location>
</feature>
<dbReference type="Pfam" id="PF07650">
    <property type="entry name" value="KH_2"/>
    <property type="match status" value="1"/>
</dbReference>
<dbReference type="RefSeq" id="XP_011494896.1">
    <property type="nucleotide sequence ID" value="XM_011496594.1"/>
</dbReference>
<evidence type="ECO:0000259" key="2">
    <source>
        <dbReference type="Pfam" id="PF07650"/>
    </source>
</evidence>